<gene>
    <name evidence="3" type="ORF">TanjilG_27353</name>
</gene>
<keyword evidence="4" id="KW-1185">Reference proteome</keyword>
<evidence type="ECO:0000256" key="1">
    <source>
        <dbReference type="SAM" id="Coils"/>
    </source>
</evidence>
<keyword evidence="1" id="KW-0175">Coiled coil</keyword>
<feature type="region of interest" description="Disordered" evidence="2">
    <location>
        <begin position="358"/>
        <end position="386"/>
    </location>
</feature>
<name>A0A394DCK7_LUPAN</name>
<feature type="coiled-coil region" evidence="1">
    <location>
        <begin position="314"/>
        <end position="342"/>
    </location>
</feature>
<sequence length="654" mass="75490">MEDHTNPQNSNVPKPQNAVVPILLEPKRENSFRMQIDQERKTMEKLLVLLRTFKPIHFKPTKDLNFTHHATLLHRLGLWDFVHVEFDSTFRGDLVAQLIASYAPNLGCGYVNGVRVLVNKAQFGRAMNLTGEVVVDNVLDGMNLIESIGFVEEFMWNWMVLNDDDDVCEVPNVVLRCEKLIKEGLLEKVDWLGLMWSMVEKELKAPRLVDCYYASHLNRLIKTQLEESLVEVEDKSSDVIIGVDDYNVEFSLGQYNVEKVVVENELVEGEQIMDFELNKEESMHWFSDPKSSTEEHILRLCNITDFKGFDCVQNKDEEGEHMQTQEEKNEKEENEHEGHIHAMEAMPFRSRIDLGDKDGEDEYEGHTIPKPISYEIDLSGNSSGEEDAAEDKYEDYIIALEAKPMPFSSRIDLCGNSAAEEEHEGYNYATDTNQMPFSSTIDLSGNSVGEEDAEDEHEGYNYAKEAMPVPFSYGFDLSGSSAEDSICYVDDPQMISRVPSLFGNGQKRKFGLDDHNSHRFMNESNKRLRSENQLNFEPVDFNMCMDQMQHSMGKARLIYQTKCQSCEGSTMNEQILRDEIRKRDNMIEHLQKEKVNENQKIFRLEKELHMMSNLVESYREVIRETHKAFAEYRARCPQADEPFYKDVRRSGGLF</sequence>
<protein>
    <submittedName>
        <fullName evidence="3">Uncharacterized protein</fullName>
    </submittedName>
</protein>
<dbReference type="AlphaFoldDB" id="A0A394DCK7"/>
<proteinExistence type="predicted"/>
<organism evidence="3 4">
    <name type="scientific">Lupinus angustifolius</name>
    <name type="common">Narrow-leaved blue lupine</name>
    <dbReference type="NCBI Taxonomy" id="3871"/>
    <lineage>
        <taxon>Eukaryota</taxon>
        <taxon>Viridiplantae</taxon>
        <taxon>Streptophyta</taxon>
        <taxon>Embryophyta</taxon>
        <taxon>Tracheophyta</taxon>
        <taxon>Spermatophyta</taxon>
        <taxon>Magnoliopsida</taxon>
        <taxon>eudicotyledons</taxon>
        <taxon>Gunneridae</taxon>
        <taxon>Pentapetalae</taxon>
        <taxon>rosids</taxon>
        <taxon>fabids</taxon>
        <taxon>Fabales</taxon>
        <taxon>Fabaceae</taxon>
        <taxon>Papilionoideae</taxon>
        <taxon>50 kb inversion clade</taxon>
        <taxon>genistoids sensu lato</taxon>
        <taxon>core genistoids</taxon>
        <taxon>Genisteae</taxon>
        <taxon>Lupinus</taxon>
    </lineage>
</organism>
<dbReference type="Gramene" id="OIW21008">
    <property type="protein sequence ID" value="OIW21008"/>
    <property type="gene ID" value="TanjilG_27353"/>
</dbReference>
<dbReference type="Proteomes" id="UP000188354">
    <property type="component" value="Unassembled WGS sequence"/>
</dbReference>
<comment type="caution">
    <text evidence="3">The sequence shown here is derived from an EMBL/GenBank/DDBJ whole genome shotgun (WGS) entry which is preliminary data.</text>
</comment>
<dbReference type="EMBL" id="MLAU01017695">
    <property type="protein sequence ID" value="OIW21008.1"/>
    <property type="molecule type" value="Genomic_DNA"/>
</dbReference>
<evidence type="ECO:0000256" key="2">
    <source>
        <dbReference type="SAM" id="MobiDB-lite"/>
    </source>
</evidence>
<dbReference type="STRING" id="3871.A0A394DCK7"/>
<evidence type="ECO:0000313" key="4">
    <source>
        <dbReference type="Proteomes" id="UP000188354"/>
    </source>
</evidence>
<evidence type="ECO:0000313" key="3">
    <source>
        <dbReference type="EMBL" id="OIW21008.1"/>
    </source>
</evidence>
<dbReference type="PANTHER" id="PTHR35120">
    <property type="entry name" value="HISTONE ACETYLTRANSFERASE KAT6B-LIKE"/>
    <property type="match status" value="1"/>
</dbReference>
<accession>A0A394DCK7</accession>
<reference evidence="3 4" key="1">
    <citation type="journal article" date="2017" name="Plant Biotechnol. J.">
        <title>A comprehensive draft genome sequence for lupin (Lupinus angustifolius), an emerging health food: insights into plant-microbe interactions and legume evolution.</title>
        <authorList>
            <person name="Hane J.K."/>
            <person name="Ming Y."/>
            <person name="Kamphuis L.G."/>
            <person name="Nelson M.N."/>
            <person name="Garg G."/>
            <person name="Atkins C.A."/>
            <person name="Bayer P.E."/>
            <person name="Bravo A."/>
            <person name="Bringans S."/>
            <person name="Cannon S."/>
            <person name="Edwards D."/>
            <person name="Foley R."/>
            <person name="Gao L.L."/>
            <person name="Harrison M.J."/>
            <person name="Huang W."/>
            <person name="Hurgobin B."/>
            <person name="Li S."/>
            <person name="Liu C.W."/>
            <person name="McGrath A."/>
            <person name="Morahan G."/>
            <person name="Murray J."/>
            <person name="Weller J."/>
            <person name="Jian J."/>
            <person name="Singh K.B."/>
        </authorList>
    </citation>
    <scope>NUCLEOTIDE SEQUENCE [LARGE SCALE GENOMIC DNA]</scope>
    <source>
        <strain evidence="4">cv. Tanjil</strain>
        <tissue evidence="3">Whole plant</tissue>
    </source>
</reference>
<dbReference type="PANTHER" id="PTHR35120:SF2">
    <property type="entry name" value="AMINOTRANSFERASE-LIKE PLANT MOBILE DOMAIN-CONTAINING PROTEIN"/>
    <property type="match status" value="1"/>
</dbReference>